<dbReference type="OrthoDB" id="9816072at2"/>
<comment type="similarity">
    <text evidence="6">Belongs to the methyltransferase superfamily. RsmC family.</text>
</comment>
<comment type="subcellular location">
    <subcellularLocation>
        <location evidence="6">Cytoplasm</location>
    </subcellularLocation>
</comment>
<dbReference type="InterPro" id="IPR002052">
    <property type="entry name" value="DNA_methylase_N6_adenine_CS"/>
</dbReference>
<feature type="domain" description="Methyltransferase small N-terminal" evidence="8">
    <location>
        <begin position="5"/>
        <end position="153"/>
    </location>
</feature>
<evidence type="ECO:0000256" key="5">
    <source>
        <dbReference type="ARBA" id="ARBA00022691"/>
    </source>
</evidence>
<keyword evidence="4 6" id="KW-0808">Transferase</keyword>
<dbReference type="InterPro" id="IPR013675">
    <property type="entry name" value="Mtase_sm_N"/>
</dbReference>
<reference evidence="9 10" key="1">
    <citation type="submission" date="2016-02" db="EMBL/GenBank/DDBJ databases">
        <authorList>
            <person name="Wen L."/>
            <person name="He K."/>
            <person name="Yang H."/>
        </authorList>
    </citation>
    <scope>NUCLEOTIDE SEQUENCE [LARGE SCALE GENOMIC DNA]</scope>
    <source>
        <strain evidence="9 10">CV58</strain>
    </source>
</reference>
<keyword evidence="3 6" id="KW-0489">Methyltransferase</keyword>
<evidence type="ECO:0000256" key="1">
    <source>
        <dbReference type="ARBA" id="ARBA00022490"/>
    </source>
</evidence>
<comment type="caution">
    <text evidence="9">The sequence shown here is derived from an EMBL/GenBank/DDBJ whole genome shotgun (WGS) entry which is preliminary data.</text>
</comment>
<keyword evidence="10" id="KW-1185">Reference proteome</keyword>
<evidence type="ECO:0000256" key="2">
    <source>
        <dbReference type="ARBA" id="ARBA00022552"/>
    </source>
</evidence>
<keyword evidence="5 6" id="KW-0949">S-adenosyl-L-methionine</keyword>
<dbReference type="HAMAP" id="MF_01862">
    <property type="entry name" value="16SrRNA_methyltr_C"/>
    <property type="match status" value="1"/>
</dbReference>
<proteinExistence type="inferred from homology"/>
<evidence type="ECO:0000259" key="8">
    <source>
        <dbReference type="Pfam" id="PF08468"/>
    </source>
</evidence>
<comment type="subunit">
    <text evidence="6">Monomer.</text>
</comment>
<sequence length="335" mass="36396">MDAKSQLLLRNPSHFAGTVLLAGLPADDLLKALPQAFGWSWQMDAYTPLTRSTDGRCHFGIEPPSTEFAAAVLFLPKSREQTDYLLTQLAARLAGRPLYLVGEKRAGIERAAKQLQAFGSPHKIDSARHCQLWRVLVEQSPPAPVLGEWTKHYRVPLADGELRVISLPGVFAHGHLDAGTALLLEQLNALPRGPILDFGCGAGVLGAALARRYPDQSVTLLDSCAFALHSAHLTLAANSVEAKVQAACGIADAKQDFAAIISNPPFHQGIATCYQTTEDLLREARSHLVRGGELRIVANRFLKYPPILSQYLGSCETMAERGGFHVLRAVNQRAK</sequence>
<dbReference type="GO" id="GO:0003676">
    <property type="term" value="F:nucleic acid binding"/>
    <property type="evidence" value="ECO:0007669"/>
    <property type="project" value="InterPro"/>
</dbReference>
<dbReference type="GO" id="GO:0005737">
    <property type="term" value="C:cytoplasm"/>
    <property type="evidence" value="ECO:0007669"/>
    <property type="project" value="UniProtKB-SubCell"/>
</dbReference>
<gene>
    <name evidence="6" type="primary">rsmC</name>
    <name evidence="9" type="ORF">AXE65_00395</name>
</gene>
<dbReference type="CDD" id="cd02440">
    <property type="entry name" value="AdoMet_MTases"/>
    <property type="match status" value="1"/>
</dbReference>
<keyword evidence="2 6" id="KW-0698">rRNA processing</keyword>
<name>A0A139STX9_9GAMM</name>
<protein>
    <recommendedName>
        <fullName evidence="6">Ribosomal RNA small subunit methyltransferase C</fullName>
        <ecNumber evidence="6">2.1.1.172</ecNumber>
    </recommendedName>
    <alternativeName>
        <fullName evidence="6">16S rRNA m2G1207 methyltransferase</fullName>
    </alternativeName>
    <alternativeName>
        <fullName evidence="6">rRNA (guanine-N(2)-)-methyltransferase RsmC</fullName>
    </alternativeName>
</protein>
<organism evidence="9 10">
    <name type="scientific">Ventosimonas gracilis</name>
    <dbReference type="NCBI Taxonomy" id="1680762"/>
    <lineage>
        <taxon>Bacteria</taxon>
        <taxon>Pseudomonadati</taxon>
        <taxon>Pseudomonadota</taxon>
        <taxon>Gammaproteobacteria</taxon>
        <taxon>Pseudomonadales</taxon>
        <taxon>Ventosimonadaceae</taxon>
        <taxon>Ventosimonas</taxon>
    </lineage>
</organism>
<evidence type="ECO:0000313" key="9">
    <source>
        <dbReference type="EMBL" id="KXU38015.1"/>
    </source>
</evidence>
<dbReference type="InterPro" id="IPR023543">
    <property type="entry name" value="rRNA_ssu_MeTfrase_C"/>
</dbReference>
<feature type="domain" description="Methyltransferase small" evidence="7">
    <location>
        <begin position="161"/>
        <end position="328"/>
    </location>
</feature>
<dbReference type="AlphaFoldDB" id="A0A139STX9"/>
<dbReference type="SUPFAM" id="SSF53335">
    <property type="entry name" value="S-adenosyl-L-methionine-dependent methyltransferases"/>
    <property type="match status" value="1"/>
</dbReference>
<dbReference type="InterPro" id="IPR007848">
    <property type="entry name" value="Small_mtfrase_dom"/>
</dbReference>
<evidence type="ECO:0000256" key="4">
    <source>
        <dbReference type="ARBA" id="ARBA00022679"/>
    </source>
</evidence>
<accession>A0A139STX9</accession>
<dbReference type="Pfam" id="PF05175">
    <property type="entry name" value="MTS"/>
    <property type="match status" value="1"/>
</dbReference>
<dbReference type="Proteomes" id="UP000072660">
    <property type="component" value="Unassembled WGS sequence"/>
</dbReference>
<dbReference type="PANTHER" id="PTHR47816">
    <property type="entry name" value="RIBOSOMAL RNA SMALL SUBUNIT METHYLTRANSFERASE C"/>
    <property type="match status" value="1"/>
</dbReference>
<dbReference type="Gene3D" id="3.40.50.150">
    <property type="entry name" value="Vaccinia Virus protein VP39"/>
    <property type="match status" value="2"/>
</dbReference>
<evidence type="ECO:0000256" key="3">
    <source>
        <dbReference type="ARBA" id="ARBA00022603"/>
    </source>
</evidence>
<keyword evidence="1 6" id="KW-0963">Cytoplasm</keyword>
<dbReference type="EMBL" id="LSZO01000157">
    <property type="protein sequence ID" value="KXU38015.1"/>
    <property type="molecule type" value="Genomic_DNA"/>
</dbReference>
<dbReference type="RefSeq" id="WP_068390305.1">
    <property type="nucleotide sequence ID" value="NZ_LSZO01000157.1"/>
</dbReference>
<dbReference type="Pfam" id="PF08468">
    <property type="entry name" value="MTS_N"/>
    <property type="match status" value="1"/>
</dbReference>
<dbReference type="GO" id="GO:0052914">
    <property type="term" value="F:16S rRNA (guanine(1207)-N(2))-methyltransferase activity"/>
    <property type="evidence" value="ECO:0007669"/>
    <property type="project" value="UniProtKB-EC"/>
</dbReference>
<evidence type="ECO:0000313" key="10">
    <source>
        <dbReference type="Proteomes" id="UP000072660"/>
    </source>
</evidence>
<dbReference type="PANTHER" id="PTHR47816:SF4">
    <property type="entry name" value="RIBOSOMAL RNA SMALL SUBUNIT METHYLTRANSFERASE C"/>
    <property type="match status" value="1"/>
</dbReference>
<dbReference type="InterPro" id="IPR046977">
    <property type="entry name" value="RsmC/RlmG"/>
</dbReference>
<comment type="function">
    <text evidence="6">Specifically methylates the guanine in position 1207 of 16S rRNA in the 30S particle.</text>
</comment>
<evidence type="ECO:0000256" key="6">
    <source>
        <dbReference type="HAMAP-Rule" id="MF_01862"/>
    </source>
</evidence>
<dbReference type="InterPro" id="IPR029063">
    <property type="entry name" value="SAM-dependent_MTases_sf"/>
</dbReference>
<comment type="catalytic activity">
    <reaction evidence="6">
        <text>guanosine(1207) in 16S rRNA + S-adenosyl-L-methionine = N(2)-methylguanosine(1207) in 16S rRNA + S-adenosyl-L-homocysteine + H(+)</text>
        <dbReference type="Rhea" id="RHEA:42736"/>
        <dbReference type="Rhea" id="RHEA-COMP:10213"/>
        <dbReference type="Rhea" id="RHEA-COMP:10214"/>
        <dbReference type="ChEBI" id="CHEBI:15378"/>
        <dbReference type="ChEBI" id="CHEBI:57856"/>
        <dbReference type="ChEBI" id="CHEBI:59789"/>
        <dbReference type="ChEBI" id="CHEBI:74269"/>
        <dbReference type="ChEBI" id="CHEBI:74481"/>
        <dbReference type="EC" id="2.1.1.172"/>
    </reaction>
</comment>
<dbReference type="EC" id="2.1.1.172" evidence="6"/>
<evidence type="ECO:0000259" key="7">
    <source>
        <dbReference type="Pfam" id="PF05175"/>
    </source>
</evidence>
<dbReference type="PROSITE" id="PS00092">
    <property type="entry name" value="N6_MTASE"/>
    <property type="match status" value="1"/>
</dbReference>